<sequence length="249" mass="27530">MKLENLNFTLPEGTTNHGNPHLLCFPTRWNDIAVFILGNYVAHATTVKTPPASSPIATAWFMLGSLLVPSTGLAFGMLAIYQARKGFKQSSLRKATLARALCMYVRADDWYIRSCSSSQTVQVKATVNTSPFQENRLTIWRLFHAVSRQGSSVMWSLPALFRLQQSERIQPVSEDVLSSDRYVQEHVYLPDLLLIISSASTVVGQSGSQQPIETAVIYTTQAVLPSLSADPGPLREKILDNSRVPVFSS</sequence>
<keyword evidence="1" id="KW-0472">Membrane</keyword>
<evidence type="ECO:0000313" key="3">
    <source>
        <dbReference type="Proteomes" id="UP000030151"/>
    </source>
</evidence>
<protein>
    <submittedName>
        <fullName evidence="2">Uncharacterized protein</fullName>
    </submittedName>
</protein>
<accession>A0A0A1UNU3</accession>
<dbReference type="EMBL" id="JELW01000049">
    <property type="protein sequence ID" value="EXU96514.1"/>
    <property type="molecule type" value="Genomic_DNA"/>
</dbReference>
<reference evidence="2 3" key="1">
    <citation type="submission" date="2014-02" db="EMBL/GenBank/DDBJ databases">
        <title>The genome sequence of the entomopathogenic fungus Metarhizium robertsii ARSEF 2575.</title>
        <authorList>
            <person name="Giuliano Garisto Donzelli B."/>
            <person name="Roe B.A."/>
            <person name="Macmil S.L."/>
            <person name="Krasnoff S.B."/>
            <person name="Gibson D.M."/>
        </authorList>
    </citation>
    <scope>NUCLEOTIDE SEQUENCE [LARGE SCALE GENOMIC DNA]</scope>
    <source>
        <strain evidence="2 3">ARSEF 2575</strain>
    </source>
</reference>
<evidence type="ECO:0000313" key="2">
    <source>
        <dbReference type="EMBL" id="EXU96514.1"/>
    </source>
</evidence>
<organism evidence="2 3">
    <name type="scientific">Metarhizium robertsii</name>
    <dbReference type="NCBI Taxonomy" id="568076"/>
    <lineage>
        <taxon>Eukaryota</taxon>
        <taxon>Fungi</taxon>
        <taxon>Dikarya</taxon>
        <taxon>Ascomycota</taxon>
        <taxon>Pezizomycotina</taxon>
        <taxon>Sordariomycetes</taxon>
        <taxon>Hypocreomycetidae</taxon>
        <taxon>Hypocreales</taxon>
        <taxon>Clavicipitaceae</taxon>
        <taxon>Metarhizium</taxon>
    </lineage>
</organism>
<proteinExistence type="predicted"/>
<dbReference type="AlphaFoldDB" id="A0A0A1UNU3"/>
<gene>
    <name evidence="2" type="ORF">X797_010475</name>
</gene>
<keyword evidence="1" id="KW-1133">Transmembrane helix</keyword>
<comment type="caution">
    <text evidence="2">The sequence shown here is derived from an EMBL/GenBank/DDBJ whole genome shotgun (WGS) entry which is preliminary data.</text>
</comment>
<feature type="transmembrane region" description="Helical" evidence="1">
    <location>
        <begin position="59"/>
        <end position="81"/>
    </location>
</feature>
<name>A0A0A1UNU3_9HYPO</name>
<keyword evidence="1" id="KW-0812">Transmembrane</keyword>
<dbReference type="Proteomes" id="UP000030151">
    <property type="component" value="Unassembled WGS sequence"/>
</dbReference>
<evidence type="ECO:0000256" key="1">
    <source>
        <dbReference type="SAM" id="Phobius"/>
    </source>
</evidence>
<dbReference type="HOGENOM" id="CLU_1115977_0_0_1"/>